<evidence type="ECO:0000313" key="3">
    <source>
        <dbReference type="Proteomes" id="UP000887229"/>
    </source>
</evidence>
<sequence length="240" mass="27635">MKTQVLSMLGLMAVSVVGMPSDPDIGLPQCSHCPPKPPQHGPRSLEIEARGGYNNKKCPKESIYCEKYDHEYYNTYSRFDLSYNEAITCPDQFRYDLKVKVEACSSDKGNKECLKVYYQNGYNSHKRDGGYESIGKSNLGIYLDEHDQYRPESLNYNNYCHGNQCSVPTDSLPGYPNLCGKKIYLAVGNDRCYNNYEYKDDEKYRQSTKHISATVSCKKDEHYDYNKGCKEYCCCYNYGY</sequence>
<gene>
    <name evidence="2" type="ORF">F5Z01DRAFT_671103</name>
</gene>
<name>A0A9P8CUC8_9HYPO</name>
<reference evidence="2" key="1">
    <citation type="journal article" date="2021" name="IMA Fungus">
        <title>Genomic characterization of three marine fungi, including Emericellopsis atlantica sp. nov. with signatures of a generalist lifestyle and marine biomass degradation.</title>
        <authorList>
            <person name="Hagestad O.C."/>
            <person name="Hou L."/>
            <person name="Andersen J.H."/>
            <person name="Hansen E.H."/>
            <person name="Altermark B."/>
            <person name="Li C."/>
            <person name="Kuhnert E."/>
            <person name="Cox R.J."/>
            <person name="Crous P.W."/>
            <person name="Spatafora J.W."/>
            <person name="Lail K."/>
            <person name="Amirebrahimi M."/>
            <person name="Lipzen A."/>
            <person name="Pangilinan J."/>
            <person name="Andreopoulos W."/>
            <person name="Hayes R.D."/>
            <person name="Ng V."/>
            <person name="Grigoriev I.V."/>
            <person name="Jackson S.A."/>
            <person name="Sutton T.D.S."/>
            <person name="Dobson A.D.W."/>
            <person name="Rama T."/>
        </authorList>
    </citation>
    <scope>NUCLEOTIDE SEQUENCE</scope>
    <source>
        <strain evidence="2">TS7</strain>
    </source>
</reference>
<feature type="signal peptide" evidence="1">
    <location>
        <begin position="1"/>
        <end position="18"/>
    </location>
</feature>
<dbReference type="Proteomes" id="UP000887229">
    <property type="component" value="Unassembled WGS sequence"/>
</dbReference>
<comment type="caution">
    <text evidence="2">The sequence shown here is derived from an EMBL/GenBank/DDBJ whole genome shotgun (WGS) entry which is preliminary data.</text>
</comment>
<dbReference type="GeneID" id="70295559"/>
<evidence type="ECO:0008006" key="4">
    <source>
        <dbReference type="Google" id="ProtNLM"/>
    </source>
</evidence>
<accession>A0A9P8CUC8</accession>
<dbReference type="OrthoDB" id="5106185at2759"/>
<organism evidence="2 3">
    <name type="scientific">Emericellopsis atlantica</name>
    <dbReference type="NCBI Taxonomy" id="2614577"/>
    <lineage>
        <taxon>Eukaryota</taxon>
        <taxon>Fungi</taxon>
        <taxon>Dikarya</taxon>
        <taxon>Ascomycota</taxon>
        <taxon>Pezizomycotina</taxon>
        <taxon>Sordariomycetes</taxon>
        <taxon>Hypocreomycetidae</taxon>
        <taxon>Hypocreales</taxon>
        <taxon>Bionectriaceae</taxon>
        <taxon>Emericellopsis</taxon>
    </lineage>
</organism>
<dbReference type="AlphaFoldDB" id="A0A9P8CUC8"/>
<protein>
    <recommendedName>
        <fullName evidence="4">Secreted protein</fullName>
    </recommendedName>
</protein>
<proteinExistence type="predicted"/>
<dbReference type="RefSeq" id="XP_046121430.1">
    <property type="nucleotide sequence ID" value="XM_046264656.1"/>
</dbReference>
<evidence type="ECO:0000256" key="1">
    <source>
        <dbReference type="SAM" id="SignalP"/>
    </source>
</evidence>
<keyword evidence="3" id="KW-1185">Reference proteome</keyword>
<evidence type="ECO:0000313" key="2">
    <source>
        <dbReference type="EMBL" id="KAG9257506.1"/>
    </source>
</evidence>
<dbReference type="EMBL" id="MU251245">
    <property type="protein sequence ID" value="KAG9257506.1"/>
    <property type="molecule type" value="Genomic_DNA"/>
</dbReference>
<keyword evidence="1" id="KW-0732">Signal</keyword>
<feature type="chain" id="PRO_5040308166" description="Secreted protein" evidence="1">
    <location>
        <begin position="19"/>
        <end position="240"/>
    </location>
</feature>